<dbReference type="SUPFAM" id="SSF46689">
    <property type="entry name" value="Homeodomain-like"/>
    <property type="match status" value="1"/>
</dbReference>
<evidence type="ECO:0000313" key="6">
    <source>
        <dbReference type="EMBL" id="MTD52892.1"/>
    </source>
</evidence>
<keyword evidence="1" id="KW-0805">Transcription regulation</keyword>
<reference evidence="6 7" key="1">
    <citation type="submission" date="2019-11" db="EMBL/GenBank/DDBJ databases">
        <title>Draft genome of Amycolatopsis RM579.</title>
        <authorList>
            <person name="Duangmal K."/>
            <person name="Mingma R."/>
        </authorList>
    </citation>
    <scope>NUCLEOTIDE SEQUENCE [LARGE SCALE GENOMIC DNA]</scope>
    <source>
        <strain evidence="6 7">RM579</strain>
    </source>
</reference>
<dbReference type="InterPro" id="IPR041347">
    <property type="entry name" value="MftR_C"/>
</dbReference>
<dbReference type="PANTHER" id="PTHR30055:SF238">
    <property type="entry name" value="MYCOFACTOCIN BIOSYNTHESIS TRANSCRIPTIONAL REGULATOR MFTR-RELATED"/>
    <property type="match status" value="1"/>
</dbReference>
<evidence type="ECO:0000256" key="3">
    <source>
        <dbReference type="ARBA" id="ARBA00023163"/>
    </source>
</evidence>
<dbReference type="OrthoDB" id="4746440at2"/>
<comment type="caution">
    <text evidence="6">The sequence shown here is derived from an EMBL/GenBank/DDBJ whole genome shotgun (WGS) entry which is preliminary data.</text>
</comment>
<dbReference type="GO" id="GO:0003700">
    <property type="term" value="F:DNA-binding transcription factor activity"/>
    <property type="evidence" value="ECO:0007669"/>
    <property type="project" value="TreeGrafter"/>
</dbReference>
<dbReference type="EMBL" id="WMBA01000003">
    <property type="protein sequence ID" value="MTD52892.1"/>
    <property type="molecule type" value="Genomic_DNA"/>
</dbReference>
<dbReference type="AlphaFoldDB" id="A0A6N7YLJ3"/>
<accession>A0A6N7YLJ3</accession>
<evidence type="ECO:0000259" key="5">
    <source>
        <dbReference type="PROSITE" id="PS50977"/>
    </source>
</evidence>
<dbReference type="PANTHER" id="PTHR30055">
    <property type="entry name" value="HTH-TYPE TRANSCRIPTIONAL REGULATOR RUTR"/>
    <property type="match status" value="1"/>
</dbReference>
<feature type="DNA-binding region" description="H-T-H motif" evidence="4">
    <location>
        <begin position="29"/>
        <end position="48"/>
    </location>
</feature>
<dbReference type="Pfam" id="PF00440">
    <property type="entry name" value="TetR_N"/>
    <property type="match status" value="1"/>
</dbReference>
<organism evidence="6 7">
    <name type="scientific">Amycolatopsis pithecellobii</name>
    <dbReference type="NCBI Taxonomy" id="664692"/>
    <lineage>
        <taxon>Bacteria</taxon>
        <taxon>Bacillati</taxon>
        <taxon>Actinomycetota</taxon>
        <taxon>Actinomycetes</taxon>
        <taxon>Pseudonocardiales</taxon>
        <taxon>Pseudonocardiaceae</taxon>
        <taxon>Amycolatopsis</taxon>
    </lineage>
</organism>
<dbReference type="InterPro" id="IPR050109">
    <property type="entry name" value="HTH-type_TetR-like_transc_reg"/>
</dbReference>
<feature type="domain" description="HTH tetR-type" evidence="5">
    <location>
        <begin position="6"/>
        <end position="66"/>
    </location>
</feature>
<protein>
    <submittedName>
        <fullName evidence="6">TetR family transcriptional regulator</fullName>
    </submittedName>
</protein>
<dbReference type="InterPro" id="IPR023772">
    <property type="entry name" value="DNA-bd_HTH_TetR-type_CS"/>
</dbReference>
<dbReference type="Gene3D" id="1.10.357.10">
    <property type="entry name" value="Tetracycline Repressor, domain 2"/>
    <property type="match status" value="1"/>
</dbReference>
<name>A0A6N7YLJ3_9PSEU</name>
<dbReference type="PROSITE" id="PS01081">
    <property type="entry name" value="HTH_TETR_1"/>
    <property type="match status" value="1"/>
</dbReference>
<evidence type="ECO:0000256" key="1">
    <source>
        <dbReference type="ARBA" id="ARBA00023015"/>
    </source>
</evidence>
<gene>
    <name evidence="6" type="ORF">GKO32_02725</name>
</gene>
<sequence length="198" mass="21924">MPRWEPGSTERMQRAALELFAEQGFEKTTVNEIAARAGVTRRTFFRHFSDKREVLFSASVTDFPETALVEGIARADGSLMPLQMIMSASAAYDWDTLGPRDLHRQRHAVIAANPELMERQLIKYEASRVAFAEALLRRGFDADAANLAADVGGALVRSAYERWLDAGDDTTMAQIIEDIVATLRTALAADVGGRFLVF</sequence>
<keyword evidence="2 4" id="KW-0238">DNA-binding</keyword>
<dbReference type="InterPro" id="IPR009057">
    <property type="entry name" value="Homeodomain-like_sf"/>
</dbReference>
<evidence type="ECO:0000313" key="7">
    <source>
        <dbReference type="Proteomes" id="UP000440096"/>
    </source>
</evidence>
<evidence type="ECO:0000256" key="4">
    <source>
        <dbReference type="PROSITE-ProRule" id="PRU00335"/>
    </source>
</evidence>
<keyword evidence="3" id="KW-0804">Transcription</keyword>
<proteinExistence type="predicted"/>
<dbReference type="InterPro" id="IPR001647">
    <property type="entry name" value="HTH_TetR"/>
</dbReference>
<keyword evidence="7" id="KW-1185">Reference proteome</keyword>
<dbReference type="PROSITE" id="PS50977">
    <property type="entry name" value="HTH_TETR_2"/>
    <property type="match status" value="1"/>
</dbReference>
<dbReference type="GO" id="GO:0000976">
    <property type="term" value="F:transcription cis-regulatory region binding"/>
    <property type="evidence" value="ECO:0007669"/>
    <property type="project" value="TreeGrafter"/>
</dbReference>
<dbReference type="PRINTS" id="PR00455">
    <property type="entry name" value="HTHTETR"/>
</dbReference>
<dbReference type="Pfam" id="PF17754">
    <property type="entry name" value="TetR_C_14"/>
    <property type="match status" value="1"/>
</dbReference>
<dbReference type="RefSeq" id="WP_154755155.1">
    <property type="nucleotide sequence ID" value="NZ_WMBA01000003.1"/>
</dbReference>
<evidence type="ECO:0000256" key="2">
    <source>
        <dbReference type="ARBA" id="ARBA00023125"/>
    </source>
</evidence>
<dbReference type="Proteomes" id="UP000440096">
    <property type="component" value="Unassembled WGS sequence"/>
</dbReference>